<dbReference type="PROSITE" id="PS50994">
    <property type="entry name" value="INTEGRASE"/>
    <property type="match status" value="1"/>
</dbReference>
<evidence type="ECO:0000313" key="3">
    <source>
        <dbReference type="EMBL" id="MBW0517248.1"/>
    </source>
</evidence>
<dbReference type="AlphaFoldDB" id="A0A9Q3EAG8"/>
<dbReference type="Proteomes" id="UP000765509">
    <property type="component" value="Unassembled WGS sequence"/>
</dbReference>
<protein>
    <recommendedName>
        <fullName evidence="2">Integrase catalytic domain-containing protein</fullName>
    </recommendedName>
</protein>
<dbReference type="Pfam" id="PF17921">
    <property type="entry name" value="Integrase_H2C2"/>
    <property type="match status" value="1"/>
</dbReference>
<dbReference type="EMBL" id="AVOT02025786">
    <property type="protein sequence ID" value="MBW0517248.1"/>
    <property type="molecule type" value="Genomic_DNA"/>
</dbReference>
<gene>
    <name evidence="3" type="ORF">O181_056963</name>
</gene>
<accession>A0A9Q3EAG8</accession>
<dbReference type="PANTHER" id="PTHR37984">
    <property type="entry name" value="PROTEIN CBG26694"/>
    <property type="match status" value="1"/>
</dbReference>
<dbReference type="PANTHER" id="PTHR37984:SF5">
    <property type="entry name" value="PROTEIN NYNRIN-LIKE"/>
    <property type="match status" value="1"/>
</dbReference>
<evidence type="ECO:0000259" key="2">
    <source>
        <dbReference type="PROSITE" id="PS50994"/>
    </source>
</evidence>
<dbReference type="SUPFAM" id="SSF53098">
    <property type="entry name" value="Ribonuclease H-like"/>
    <property type="match status" value="1"/>
</dbReference>
<comment type="caution">
    <text evidence="3">The sequence shown here is derived from an EMBL/GenBank/DDBJ whole genome shotgun (WGS) entry which is preliminary data.</text>
</comment>
<proteinExistence type="predicted"/>
<evidence type="ECO:0000313" key="4">
    <source>
        <dbReference type="Proteomes" id="UP000765509"/>
    </source>
</evidence>
<dbReference type="Gene3D" id="1.10.340.70">
    <property type="match status" value="1"/>
</dbReference>
<dbReference type="InterPro" id="IPR041588">
    <property type="entry name" value="Integrase_H2C2"/>
</dbReference>
<keyword evidence="4" id="KW-1185">Reference proteome</keyword>
<dbReference type="GO" id="GO:0005634">
    <property type="term" value="C:nucleus"/>
    <property type="evidence" value="ECO:0007669"/>
    <property type="project" value="UniProtKB-ARBA"/>
</dbReference>
<organism evidence="3 4">
    <name type="scientific">Austropuccinia psidii MF-1</name>
    <dbReference type="NCBI Taxonomy" id="1389203"/>
    <lineage>
        <taxon>Eukaryota</taxon>
        <taxon>Fungi</taxon>
        <taxon>Dikarya</taxon>
        <taxon>Basidiomycota</taxon>
        <taxon>Pucciniomycotina</taxon>
        <taxon>Pucciniomycetes</taxon>
        <taxon>Pucciniales</taxon>
        <taxon>Sphaerophragmiaceae</taxon>
        <taxon>Austropuccinia</taxon>
    </lineage>
</organism>
<sequence length="172" mass="20143">MGHTGENEAYRRIKARFLWEGMKKAVKKWVQFFLAFQRRSQILQREQGNSTETSKIFPETVGLVKLTEKEVSEWFTSEWICRYGSPKEVNFDGGPEFRKEFQYAVKKAGSRTRVTTPYYPDSQGMVERGYKQLKDALVNMCRENGEKWKKYLPLVALADRSLTKRTTGFSPY</sequence>
<dbReference type="GO" id="GO:0015074">
    <property type="term" value="P:DNA integration"/>
    <property type="evidence" value="ECO:0007669"/>
    <property type="project" value="InterPro"/>
</dbReference>
<dbReference type="InterPro" id="IPR012337">
    <property type="entry name" value="RNaseH-like_sf"/>
</dbReference>
<dbReference type="InterPro" id="IPR050951">
    <property type="entry name" value="Retrovirus_Pol_polyprotein"/>
</dbReference>
<name>A0A9Q3EAG8_9BASI</name>
<reference evidence="3" key="1">
    <citation type="submission" date="2021-03" db="EMBL/GenBank/DDBJ databases">
        <title>Draft genome sequence of rust myrtle Austropuccinia psidii MF-1, a brazilian biotype.</title>
        <authorList>
            <person name="Quecine M.C."/>
            <person name="Pachon D.M.R."/>
            <person name="Bonatelli M.L."/>
            <person name="Correr F.H."/>
            <person name="Franceschini L.M."/>
            <person name="Leite T.F."/>
            <person name="Margarido G.R.A."/>
            <person name="Almeida C.A."/>
            <person name="Ferrarezi J.A."/>
            <person name="Labate C.A."/>
        </authorList>
    </citation>
    <scope>NUCLEOTIDE SEQUENCE</scope>
    <source>
        <strain evidence="3">MF-1</strain>
    </source>
</reference>
<keyword evidence="1" id="KW-0694">RNA-binding</keyword>
<dbReference type="Gene3D" id="3.30.420.10">
    <property type="entry name" value="Ribonuclease H-like superfamily/Ribonuclease H"/>
    <property type="match status" value="1"/>
</dbReference>
<evidence type="ECO:0000256" key="1">
    <source>
        <dbReference type="ARBA" id="ARBA00022884"/>
    </source>
</evidence>
<dbReference type="GO" id="GO:0003723">
    <property type="term" value="F:RNA binding"/>
    <property type="evidence" value="ECO:0007669"/>
    <property type="project" value="UniProtKB-KW"/>
</dbReference>
<dbReference type="InterPro" id="IPR001584">
    <property type="entry name" value="Integrase_cat-core"/>
</dbReference>
<dbReference type="OrthoDB" id="43788at2759"/>
<feature type="domain" description="Integrase catalytic" evidence="2">
    <location>
        <begin position="83"/>
        <end position="172"/>
    </location>
</feature>
<dbReference type="InterPro" id="IPR036397">
    <property type="entry name" value="RNaseH_sf"/>
</dbReference>